<evidence type="ECO:0000313" key="10">
    <source>
        <dbReference type="Proteomes" id="UP000308828"/>
    </source>
</evidence>
<dbReference type="PROSITE" id="PS00079">
    <property type="entry name" value="MULTICOPPER_OXIDASE1"/>
    <property type="match status" value="1"/>
</dbReference>
<dbReference type="AlphaFoldDB" id="A0A4S8NRE7"/>
<dbReference type="OrthoDB" id="9757546at2"/>
<proteinExistence type="predicted"/>
<dbReference type="GO" id="GO:0016491">
    <property type="term" value="F:oxidoreductase activity"/>
    <property type="evidence" value="ECO:0007669"/>
    <property type="project" value="UniProtKB-KW"/>
</dbReference>
<feature type="domain" description="Plastocyanin-like" evidence="8">
    <location>
        <begin position="48"/>
        <end position="145"/>
    </location>
</feature>
<dbReference type="InterPro" id="IPR001117">
    <property type="entry name" value="Cu-oxidase_2nd"/>
</dbReference>
<dbReference type="PANTHER" id="PTHR11709:SF394">
    <property type="entry name" value="FI03373P-RELATED"/>
    <property type="match status" value="1"/>
</dbReference>
<keyword evidence="2" id="KW-0560">Oxidoreductase</keyword>
<dbReference type="GO" id="GO:0005507">
    <property type="term" value="F:copper ion binding"/>
    <property type="evidence" value="ECO:0007669"/>
    <property type="project" value="InterPro"/>
</dbReference>
<dbReference type="CDD" id="cd13865">
    <property type="entry name" value="CuRO_1_LCC_like_3"/>
    <property type="match status" value="1"/>
</dbReference>
<evidence type="ECO:0000259" key="7">
    <source>
        <dbReference type="Pfam" id="PF07731"/>
    </source>
</evidence>
<reference evidence="9 10" key="1">
    <citation type="submission" date="2019-04" db="EMBL/GenBank/DDBJ databases">
        <title>Genome sequence of strain shin9-1.</title>
        <authorList>
            <person name="Gao J."/>
            <person name="Sun J."/>
        </authorList>
    </citation>
    <scope>NUCLEOTIDE SEQUENCE [LARGE SCALE GENOMIC DNA]</scope>
    <source>
        <strain evidence="10">shin9-1</strain>
    </source>
</reference>
<sequence>MYRRDFLKSLALGSVALSPLGHAWANSATQTSELVIGKRTLDVNGKAASVFGLTDKAGNAGLVLNAPSDFDVLLRNESDEETLIHWHGLTPPWDLDGVPGNPAALLPPKESRAYNFPLPRGGTHWMHAHTLQEQSLLAAPLIIRTAEDLARDEQEVIVLLHDFSFKSPEELLSDLQSGGGHAMPSGHGDMSSMMNMHGGHQMGSAETSAGPHMMTGMDLNDIEYDAYLANDRTLDDPEIVRVDRGGRIRLRIINGATATAFTIDTGELEGELIAVDGMDVVPVRGRQFPLSMGQRADIRLALPPADGAYPILALREGASERTGVILATASARVQKLETTAAARGPVLDLSLEQSLQGLTPLARRAVDRQFALMLGGDMATYRWSIETDSPIEVRSGQRIRISMHNISMMAHPMHLHGHHFQVTEINGKNISGAMRDTVMLPPMARVSIEFDANNAGRWPLHCHHLYHMATGMMTFVDYVQQG</sequence>
<dbReference type="InterPro" id="IPR045087">
    <property type="entry name" value="Cu-oxidase_fam"/>
</dbReference>
<dbReference type="Pfam" id="PF07731">
    <property type="entry name" value="Cu-oxidase_2"/>
    <property type="match status" value="1"/>
</dbReference>
<dbReference type="CDD" id="cd13896">
    <property type="entry name" value="CuRO_3_CopA"/>
    <property type="match status" value="1"/>
</dbReference>
<organism evidence="9 10">
    <name type="scientific">Peteryoungia ipomoeae</name>
    <dbReference type="NCBI Taxonomy" id="1210932"/>
    <lineage>
        <taxon>Bacteria</taxon>
        <taxon>Pseudomonadati</taxon>
        <taxon>Pseudomonadota</taxon>
        <taxon>Alphaproteobacteria</taxon>
        <taxon>Hyphomicrobiales</taxon>
        <taxon>Rhizobiaceae</taxon>
        <taxon>Peteryoungia</taxon>
    </lineage>
</organism>
<dbReference type="Pfam" id="PF07732">
    <property type="entry name" value="Cu-oxidase_3"/>
    <property type="match status" value="1"/>
</dbReference>
<dbReference type="InterPro" id="IPR033138">
    <property type="entry name" value="Cu_oxidase_CS"/>
</dbReference>
<evidence type="ECO:0000256" key="4">
    <source>
        <dbReference type="SAM" id="MobiDB-lite"/>
    </source>
</evidence>
<evidence type="ECO:0000259" key="6">
    <source>
        <dbReference type="Pfam" id="PF00394"/>
    </source>
</evidence>
<feature type="region of interest" description="Disordered" evidence="4">
    <location>
        <begin position="174"/>
        <end position="214"/>
    </location>
</feature>
<feature type="chain" id="PRO_5021000788" evidence="5">
    <location>
        <begin position="24"/>
        <end position="482"/>
    </location>
</feature>
<gene>
    <name evidence="9" type="ORF">FAA97_20320</name>
</gene>
<feature type="domain" description="Plastocyanin-like" evidence="7">
    <location>
        <begin position="383"/>
        <end position="475"/>
    </location>
</feature>
<protein>
    <submittedName>
        <fullName evidence="9">Copper oxidase</fullName>
    </submittedName>
</protein>
<feature type="signal peptide" evidence="5">
    <location>
        <begin position="1"/>
        <end position="23"/>
    </location>
</feature>
<keyword evidence="10" id="KW-1185">Reference proteome</keyword>
<dbReference type="RefSeq" id="WP_136600407.1">
    <property type="nucleotide sequence ID" value="NZ_STGV01000010.1"/>
</dbReference>
<dbReference type="InterPro" id="IPR002355">
    <property type="entry name" value="Cu_oxidase_Cu_BS"/>
</dbReference>
<keyword evidence="5" id="KW-0732">Signal</keyword>
<dbReference type="PROSITE" id="PS00080">
    <property type="entry name" value="MULTICOPPER_OXIDASE2"/>
    <property type="match status" value="1"/>
</dbReference>
<dbReference type="CDD" id="cd13887">
    <property type="entry name" value="CuRO_2_MCO_like_2"/>
    <property type="match status" value="1"/>
</dbReference>
<evidence type="ECO:0000256" key="2">
    <source>
        <dbReference type="ARBA" id="ARBA00023002"/>
    </source>
</evidence>
<dbReference type="InterPro" id="IPR011707">
    <property type="entry name" value="Cu-oxidase-like_N"/>
</dbReference>
<keyword evidence="3" id="KW-0186">Copper</keyword>
<name>A0A4S8NRE7_9HYPH</name>
<dbReference type="InterPro" id="IPR011706">
    <property type="entry name" value="Cu-oxidase_C"/>
</dbReference>
<evidence type="ECO:0000313" key="9">
    <source>
        <dbReference type="EMBL" id="THV19820.1"/>
    </source>
</evidence>
<dbReference type="InterPro" id="IPR034279">
    <property type="entry name" value="CuRO_3_CopA"/>
</dbReference>
<evidence type="ECO:0000256" key="5">
    <source>
        <dbReference type="SAM" id="SignalP"/>
    </source>
</evidence>
<dbReference type="Pfam" id="PF00394">
    <property type="entry name" value="Cu-oxidase"/>
    <property type="match status" value="1"/>
</dbReference>
<evidence type="ECO:0000256" key="1">
    <source>
        <dbReference type="ARBA" id="ARBA00022723"/>
    </source>
</evidence>
<comment type="caution">
    <text evidence="9">The sequence shown here is derived from an EMBL/GenBank/DDBJ whole genome shotgun (WGS) entry which is preliminary data.</text>
</comment>
<dbReference type="InterPro" id="IPR008972">
    <property type="entry name" value="Cupredoxin"/>
</dbReference>
<dbReference type="PANTHER" id="PTHR11709">
    <property type="entry name" value="MULTI-COPPER OXIDASE"/>
    <property type="match status" value="1"/>
</dbReference>
<dbReference type="Gene3D" id="2.60.40.420">
    <property type="entry name" value="Cupredoxins - blue copper proteins"/>
    <property type="match status" value="3"/>
</dbReference>
<keyword evidence="1" id="KW-0479">Metal-binding</keyword>
<feature type="domain" description="Plastocyanin-like" evidence="6">
    <location>
        <begin position="208"/>
        <end position="321"/>
    </location>
</feature>
<dbReference type="SUPFAM" id="SSF49503">
    <property type="entry name" value="Cupredoxins"/>
    <property type="match status" value="3"/>
</dbReference>
<dbReference type="EMBL" id="STGV01000010">
    <property type="protein sequence ID" value="THV19820.1"/>
    <property type="molecule type" value="Genomic_DNA"/>
</dbReference>
<evidence type="ECO:0000256" key="3">
    <source>
        <dbReference type="ARBA" id="ARBA00023008"/>
    </source>
</evidence>
<accession>A0A4S8NRE7</accession>
<dbReference type="Proteomes" id="UP000308828">
    <property type="component" value="Unassembled WGS sequence"/>
</dbReference>
<evidence type="ECO:0000259" key="8">
    <source>
        <dbReference type="Pfam" id="PF07732"/>
    </source>
</evidence>